<dbReference type="InterPro" id="IPR052179">
    <property type="entry name" value="DD-CPase-like"/>
</dbReference>
<dbReference type="Proteomes" id="UP001240171">
    <property type="component" value="Unassembled WGS sequence"/>
</dbReference>
<dbReference type="EMBL" id="JAUQTB010000006">
    <property type="protein sequence ID" value="MDO7907119.1"/>
    <property type="molecule type" value="Genomic_DNA"/>
</dbReference>
<proteinExistence type="predicted"/>
<dbReference type="InterPro" id="IPR039561">
    <property type="entry name" value="Peptidase_M15C"/>
</dbReference>
<dbReference type="PANTHER" id="PTHR34385:SF1">
    <property type="entry name" value="PEPTIDOGLYCAN L-ALANYL-D-GLUTAMATE ENDOPEPTIDASE CWLK"/>
    <property type="match status" value="1"/>
</dbReference>
<dbReference type="CDD" id="cd14845">
    <property type="entry name" value="L-Ala-D-Glu_peptidase_like"/>
    <property type="match status" value="1"/>
</dbReference>
<accession>A0ABT9CEQ6</accession>
<keyword evidence="3" id="KW-1185">Reference proteome</keyword>
<name>A0ABT9CEQ6_9BACL</name>
<sequence>MQRKMYRKRTSRLPWLLIFAGLAFIWIWTDGLSWLEDHTQKKRIDTTPVSGLDPAVLRAKNELVQQVRAKGIHMMITEGFRSPAEQDKLYNQGRTTAGKVVTQARGGESYHNYGLAIDFAIRTPDGGVVWDMKYDGNGNGIPDWSEIVTAAKALGFTWGGDWADFPDYPHLQMDFGLSIRDLQRGRRPPHME</sequence>
<evidence type="ECO:0000313" key="3">
    <source>
        <dbReference type="Proteomes" id="UP001240171"/>
    </source>
</evidence>
<reference evidence="2 3" key="1">
    <citation type="submission" date="2023-07" db="EMBL/GenBank/DDBJ databases">
        <title>Paenibacillus sp. JX-17 nov. isolated from soil.</title>
        <authorList>
            <person name="Wan Y."/>
            <person name="Liu B."/>
        </authorList>
    </citation>
    <scope>NUCLEOTIDE SEQUENCE [LARGE SCALE GENOMIC DNA]</scope>
    <source>
        <strain evidence="2 3">JX-17</strain>
    </source>
</reference>
<dbReference type="SUPFAM" id="SSF55166">
    <property type="entry name" value="Hedgehog/DD-peptidase"/>
    <property type="match status" value="1"/>
</dbReference>
<dbReference type="PANTHER" id="PTHR34385">
    <property type="entry name" value="D-ALANYL-D-ALANINE CARBOXYPEPTIDASE"/>
    <property type="match status" value="1"/>
</dbReference>
<dbReference type="RefSeq" id="WP_305024326.1">
    <property type="nucleotide sequence ID" value="NZ_JAUQTB010000006.1"/>
</dbReference>
<gene>
    <name evidence="2" type="ORF">Q5741_11930</name>
</gene>
<feature type="domain" description="Peptidase M15C" evidence="1">
    <location>
        <begin position="105"/>
        <end position="173"/>
    </location>
</feature>
<evidence type="ECO:0000313" key="2">
    <source>
        <dbReference type="EMBL" id="MDO7907119.1"/>
    </source>
</evidence>
<evidence type="ECO:0000259" key="1">
    <source>
        <dbReference type="Pfam" id="PF13539"/>
    </source>
</evidence>
<organism evidence="2 3">
    <name type="scientific">Paenibacillus lacisoli</name>
    <dbReference type="NCBI Taxonomy" id="3064525"/>
    <lineage>
        <taxon>Bacteria</taxon>
        <taxon>Bacillati</taxon>
        <taxon>Bacillota</taxon>
        <taxon>Bacilli</taxon>
        <taxon>Bacillales</taxon>
        <taxon>Paenibacillaceae</taxon>
        <taxon>Paenibacillus</taxon>
    </lineage>
</organism>
<comment type="caution">
    <text evidence="2">The sequence shown here is derived from an EMBL/GenBank/DDBJ whole genome shotgun (WGS) entry which is preliminary data.</text>
</comment>
<dbReference type="InterPro" id="IPR009045">
    <property type="entry name" value="Zn_M74/Hedgehog-like"/>
</dbReference>
<protein>
    <submittedName>
        <fullName evidence="2">M15 family metallopeptidase</fullName>
    </submittedName>
</protein>
<dbReference type="Gene3D" id="3.30.1380.10">
    <property type="match status" value="1"/>
</dbReference>
<dbReference type="Pfam" id="PF13539">
    <property type="entry name" value="Peptidase_M15_4"/>
    <property type="match status" value="1"/>
</dbReference>